<gene>
    <name evidence="3" type="ORF">FOL47_009291</name>
</gene>
<organism evidence="3 4">
    <name type="scientific">Perkinsus chesapeaki</name>
    <name type="common">Clam parasite</name>
    <name type="synonym">Perkinsus andrewsi</name>
    <dbReference type="NCBI Taxonomy" id="330153"/>
    <lineage>
        <taxon>Eukaryota</taxon>
        <taxon>Sar</taxon>
        <taxon>Alveolata</taxon>
        <taxon>Perkinsozoa</taxon>
        <taxon>Perkinsea</taxon>
        <taxon>Perkinsida</taxon>
        <taxon>Perkinsidae</taxon>
        <taxon>Perkinsus</taxon>
    </lineage>
</organism>
<dbReference type="Proteomes" id="UP000591131">
    <property type="component" value="Unassembled WGS sequence"/>
</dbReference>
<dbReference type="SUPFAM" id="SSF48452">
    <property type="entry name" value="TPR-like"/>
    <property type="match status" value="1"/>
</dbReference>
<dbReference type="PANTHER" id="PTHR45641">
    <property type="entry name" value="TETRATRICOPEPTIDE REPEAT PROTEIN (AFU_ORTHOLOGUE AFUA_6G03870)"/>
    <property type="match status" value="1"/>
</dbReference>
<dbReference type="PANTHER" id="PTHR45641:SF19">
    <property type="entry name" value="NEPHROCYSTIN-3"/>
    <property type="match status" value="1"/>
</dbReference>
<evidence type="ECO:0000313" key="4">
    <source>
        <dbReference type="Proteomes" id="UP000591131"/>
    </source>
</evidence>
<evidence type="ECO:0000256" key="1">
    <source>
        <dbReference type="ARBA" id="ARBA00022737"/>
    </source>
</evidence>
<keyword evidence="2" id="KW-0802">TPR repeat</keyword>
<evidence type="ECO:0000313" key="3">
    <source>
        <dbReference type="EMBL" id="KAF4674382.1"/>
    </source>
</evidence>
<dbReference type="OrthoDB" id="5986190at2759"/>
<keyword evidence="4" id="KW-1185">Reference proteome</keyword>
<dbReference type="EMBL" id="JAAPAO010000064">
    <property type="protein sequence ID" value="KAF4674382.1"/>
    <property type="molecule type" value="Genomic_DNA"/>
</dbReference>
<sequence>MFRPEISPLLRLARAVPRAAFSRAAAPRFITTTTVAATRAFPSSCRAFSSKASSKDESALLLDIEKNMDEAMKAFGQGSLRECLTANNKAIQLFEEQGDKALRRQQHQRYAAAYLNNAFVMKQLGAYQEAKEAADKGLAILMKKYTMHKREIAETLDLLGELCQNLELTEEGKAHVSKSIELKTALYGANAIQLAVPMNIRGALQLQQGHLDKARSDFLRALTYTVKYHSAGKPVHPQIAVCLSNLAGVLKKEGKLDECRQIYTEVVGSMGQEFGKTSAVTAQALCDLGATYVGLKYKKLAQSTLTEALHASTVSRGIEHPLTQRIVEWLQDAAKIENPEDVDGFCGDDFVDNLLRDCVHKIAEQDKNSEDAAVRGDIIFLDQRGHVGHGSPLKPLI</sequence>
<evidence type="ECO:0000256" key="2">
    <source>
        <dbReference type="ARBA" id="ARBA00022803"/>
    </source>
</evidence>
<dbReference type="Pfam" id="PF13424">
    <property type="entry name" value="TPR_12"/>
    <property type="match status" value="1"/>
</dbReference>
<dbReference type="InterPro" id="IPR011990">
    <property type="entry name" value="TPR-like_helical_dom_sf"/>
</dbReference>
<evidence type="ECO:0008006" key="5">
    <source>
        <dbReference type="Google" id="ProtNLM"/>
    </source>
</evidence>
<reference evidence="3 4" key="1">
    <citation type="submission" date="2020-04" db="EMBL/GenBank/DDBJ databases">
        <title>Perkinsus chesapeaki whole genome sequence.</title>
        <authorList>
            <person name="Bogema D.R."/>
        </authorList>
    </citation>
    <scope>NUCLEOTIDE SEQUENCE [LARGE SCALE GENOMIC DNA]</scope>
    <source>
        <strain evidence="3">ATCC PRA-425</strain>
    </source>
</reference>
<dbReference type="AlphaFoldDB" id="A0A7J6MS36"/>
<accession>A0A7J6MS36</accession>
<dbReference type="Gene3D" id="1.25.40.10">
    <property type="entry name" value="Tetratricopeptide repeat domain"/>
    <property type="match status" value="2"/>
</dbReference>
<comment type="caution">
    <text evidence="3">The sequence shown here is derived from an EMBL/GenBank/DDBJ whole genome shotgun (WGS) entry which is preliminary data.</text>
</comment>
<proteinExistence type="predicted"/>
<protein>
    <recommendedName>
        <fullName evidence="5">Tetratricopeptide repeat protein 19, mitochondrial</fullName>
    </recommendedName>
</protein>
<name>A0A7J6MS36_PERCH</name>
<keyword evidence="1" id="KW-0677">Repeat</keyword>